<feature type="region of interest" description="Disordered" evidence="1">
    <location>
        <begin position="1"/>
        <end position="47"/>
    </location>
</feature>
<name>A0AB33VG72_RALSU</name>
<evidence type="ECO:0000313" key="3">
    <source>
        <dbReference type="Proteomes" id="UP000005933"/>
    </source>
</evidence>
<feature type="compositionally biased region" description="Basic residues" evidence="1">
    <location>
        <begin position="26"/>
        <end position="45"/>
    </location>
</feature>
<evidence type="ECO:0000256" key="1">
    <source>
        <dbReference type="SAM" id="MobiDB-lite"/>
    </source>
</evidence>
<sequence length="143" mass="16250">MKNQTRKRSSQQWVGTAIDHVDKRTLPGHRRDRRGQRKKGRRRCLQRLERAKRSDGLRYILFHPAAQSSRYTVKPAPRVIAPIEQHRPHGGLWRYTSIPSLWPNAALGIPQRHTAPVRLEACGSCQRGSGPHVPPPLSGQPLP</sequence>
<reference evidence="2 3" key="1">
    <citation type="journal article" date="2006" name="Mol. Plant Microbe Interact.">
        <title>Identification of open reading frames unique to a select agent: Ralstonia solanacearum race 3 biovar 2.</title>
        <authorList>
            <person name="Gabriel D.W."/>
            <person name="Allen C."/>
            <person name="Schell M."/>
            <person name="Denny T.P."/>
            <person name="Greenberg J.T."/>
            <person name="Duan Y.P."/>
            <person name="Flores-Cruz Z."/>
            <person name="Huang Q."/>
            <person name="Clifford J.M."/>
            <person name="Presting G."/>
            <person name="Gonzalez E.T."/>
            <person name="Reddy J."/>
            <person name="Elphinstone J."/>
            <person name="Swanson J."/>
            <person name="Yao J."/>
            <person name="Mulholland V."/>
            <person name="Liu L."/>
            <person name="Farmerie W."/>
            <person name="Patnaikuni M."/>
            <person name="Balogh B."/>
            <person name="Norman D."/>
            <person name="Alvarez A."/>
            <person name="Castillo J.A."/>
            <person name="Jones J."/>
            <person name="Saddler G."/>
            <person name="Walunas T."/>
            <person name="Zhukov A."/>
            <person name="Mikhailova N."/>
        </authorList>
    </citation>
    <scope>NUCLEOTIDE SEQUENCE [LARGE SCALE GENOMIC DNA]</scope>
    <source>
        <strain evidence="2 3">UW551</strain>
    </source>
</reference>
<accession>A0AB33VG72</accession>
<comment type="caution">
    <text evidence="2">The sequence shown here is derived from an EMBL/GenBank/DDBJ whole genome shotgun (WGS) entry which is preliminary data.</text>
</comment>
<dbReference type="AlphaFoldDB" id="A0AB33VG72"/>
<evidence type="ECO:0000313" key="2">
    <source>
        <dbReference type="EMBL" id="EAP73092.1"/>
    </source>
</evidence>
<organism evidence="2 3">
    <name type="scientific">Ralstonia solanacearum (strain UW551)</name>
    <dbReference type="NCBI Taxonomy" id="342110"/>
    <lineage>
        <taxon>Bacteria</taxon>
        <taxon>Pseudomonadati</taxon>
        <taxon>Pseudomonadota</taxon>
        <taxon>Betaproteobacteria</taxon>
        <taxon>Burkholderiales</taxon>
        <taxon>Burkholderiaceae</taxon>
        <taxon>Ralstonia</taxon>
        <taxon>Ralstonia solanacearum species complex</taxon>
    </lineage>
</organism>
<gene>
    <name evidence="2" type="ORF">RRSL_02887</name>
</gene>
<proteinExistence type="predicted"/>
<dbReference type="Proteomes" id="UP000005933">
    <property type="component" value="Unassembled WGS sequence"/>
</dbReference>
<protein>
    <submittedName>
        <fullName evidence="2">Uncharacterized protein</fullName>
    </submittedName>
</protein>
<dbReference type="EMBL" id="AAKL01000019">
    <property type="protein sequence ID" value="EAP73092.1"/>
    <property type="molecule type" value="Genomic_DNA"/>
</dbReference>